<gene>
    <name evidence="1" type="ORF">CQW23_07729</name>
</gene>
<organism evidence="1 2">
    <name type="scientific">Capsicum baccatum</name>
    <name type="common">Peruvian pepper</name>
    <dbReference type="NCBI Taxonomy" id="33114"/>
    <lineage>
        <taxon>Eukaryota</taxon>
        <taxon>Viridiplantae</taxon>
        <taxon>Streptophyta</taxon>
        <taxon>Embryophyta</taxon>
        <taxon>Tracheophyta</taxon>
        <taxon>Spermatophyta</taxon>
        <taxon>Magnoliopsida</taxon>
        <taxon>eudicotyledons</taxon>
        <taxon>Gunneridae</taxon>
        <taxon>Pentapetalae</taxon>
        <taxon>asterids</taxon>
        <taxon>lamiids</taxon>
        <taxon>Solanales</taxon>
        <taxon>Solanaceae</taxon>
        <taxon>Solanoideae</taxon>
        <taxon>Capsiceae</taxon>
        <taxon>Capsicum</taxon>
    </lineage>
</organism>
<comment type="caution">
    <text evidence="1">The sequence shown here is derived from an EMBL/GenBank/DDBJ whole genome shotgun (WGS) entry which is preliminary data.</text>
</comment>
<dbReference type="OrthoDB" id="1752032at2759"/>
<dbReference type="EMBL" id="MLFT02000003">
    <property type="protein sequence ID" value="PHT53267.1"/>
    <property type="molecule type" value="Genomic_DNA"/>
</dbReference>
<protein>
    <submittedName>
        <fullName evidence="1">Uncharacterized protein</fullName>
    </submittedName>
</protein>
<dbReference type="AlphaFoldDB" id="A0A2G2X713"/>
<reference evidence="1 2" key="1">
    <citation type="journal article" date="2017" name="Genome Biol.">
        <title>New reference genome sequences of hot pepper reveal the massive evolution of plant disease-resistance genes by retroduplication.</title>
        <authorList>
            <person name="Kim S."/>
            <person name="Park J."/>
            <person name="Yeom S.I."/>
            <person name="Kim Y.M."/>
            <person name="Seo E."/>
            <person name="Kim K.T."/>
            <person name="Kim M.S."/>
            <person name="Lee J.M."/>
            <person name="Cheong K."/>
            <person name="Shin H.S."/>
            <person name="Kim S.B."/>
            <person name="Han K."/>
            <person name="Lee J."/>
            <person name="Park M."/>
            <person name="Lee H.A."/>
            <person name="Lee H.Y."/>
            <person name="Lee Y."/>
            <person name="Oh S."/>
            <person name="Lee J.H."/>
            <person name="Choi E."/>
            <person name="Choi E."/>
            <person name="Lee S.E."/>
            <person name="Jeon J."/>
            <person name="Kim H."/>
            <person name="Choi G."/>
            <person name="Song H."/>
            <person name="Lee J."/>
            <person name="Lee S.C."/>
            <person name="Kwon J.K."/>
            <person name="Lee H.Y."/>
            <person name="Koo N."/>
            <person name="Hong Y."/>
            <person name="Kim R.W."/>
            <person name="Kang W.H."/>
            <person name="Huh J.H."/>
            <person name="Kang B.C."/>
            <person name="Yang T.J."/>
            <person name="Lee Y.H."/>
            <person name="Bennetzen J.L."/>
            <person name="Choi D."/>
        </authorList>
    </citation>
    <scope>NUCLEOTIDE SEQUENCE [LARGE SCALE GENOMIC DNA]</scope>
    <source>
        <strain evidence="2">cv. PBC81</strain>
    </source>
</reference>
<evidence type="ECO:0000313" key="1">
    <source>
        <dbReference type="EMBL" id="PHT53267.1"/>
    </source>
</evidence>
<dbReference type="Proteomes" id="UP000224567">
    <property type="component" value="Unassembled WGS sequence"/>
</dbReference>
<sequence length="83" mass="9558">MGWDNLKALARQQVLLYECRQLEEVEVKALTKVGDLAKARKPEEALTEPRTKGERVVILSIYKDVAQTNIDIGYKPRGMKWKE</sequence>
<accession>A0A2G2X713</accession>
<name>A0A2G2X713_CAPBA</name>
<keyword evidence="2" id="KW-1185">Reference proteome</keyword>
<proteinExistence type="predicted"/>
<evidence type="ECO:0000313" key="2">
    <source>
        <dbReference type="Proteomes" id="UP000224567"/>
    </source>
</evidence>
<reference evidence="2" key="2">
    <citation type="journal article" date="2017" name="J. Anim. Genet.">
        <title>Multiple reference genome sequences of hot pepper reveal the massive evolution of plant disease resistance genes by retroduplication.</title>
        <authorList>
            <person name="Kim S."/>
            <person name="Park J."/>
            <person name="Yeom S.-I."/>
            <person name="Kim Y.-M."/>
            <person name="Seo E."/>
            <person name="Kim K.-T."/>
            <person name="Kim M.-S."/>
            <person name="Lee J.M."/>
            <person name="Cheong K."/>
            <person name="Shin H.-S."/>
            <person name="Kim S.-B."/>
            <person name="Han K."/>
            <person name="Lee J."/>
            <person name="Park M."/>
            <person name="Lee H.-A."/>
            <person name="Lee H.-Y."/>
            <person name="Lee Y."/>
            <person name="Oh S."/>
            <person name="Lee J.H."/>
            <person name="Choi E."/>
            <person name="Choi E."/>
            <person name="Lee S.E."/>
            <person name="Jeon J."/>
            <person name="Kim H."/>
            <person name="Choi G."/>
            <person name="Song H."/>
            <person name="Lee J."/>
            <person name="Lee S.-C."/>
            <person name="Kwon J.-K."/>
            <person name="Lee H.-Y."/>
            <person name="Koo N."/>
            <person name="Hong Y."/>
            <person name="Kim R.W."/>
            <person name="Kang W.-H."/>
            <person name="Huh J.H."/>
            <person name="Kang B.-C."/>
            <person name="Yang T.-J."/>
            <person name="Lee Y.-H."/>
            <person name="Bennetzen J.L."/>
            <person name="Choi D."/>
        </authorList>
    </citation>
    <scope>NUCLEOTIDE SEQUENCE [LARGE SCALE GENOMIC DNA]</scope>
    <source>
        <strain evidence="2">cv. PBC81</strain>
    </source>
</reference>